<dbReference type="InterPro" id="IPR008258">
    <property type="entry name" value="Transglycosylase_SLT_dom_1"/>
</dbReference>
<keyword evidence="3" id="KW-1185">Reference proteome</keyword>
<dbReference type="Pfam" id="PF01464">
    <property type="entry name" value="SLT"/>
    <property type="match status" value="1"/>
</dbReference>
<dbReference type="SUPFAM" id="SSF53955">
    <property type="entry name" value="Lysozyme-like"/>
    <property type="match status" value="1"/>
</dbReference>
<dbReference type="AlphaFoldDB" id="A0A437QBP9"/>
<comment type="caution">
    <text evidence="2">The sequence shown here is derived from an EMBL/GenBank/DDBJ whole genome shotgun (WGS) entry which is preliminary data.</text>
</comment>
<dbReference type="InterPro" id="IPR023346">
    <property type="entry name" value="Lysozyme-like_dom_sf"/>
</dbReference>
<dbReference type="Gene3D" id="1.10.530.10">
    <property type="match status" value="1"/>
</dbReference>
<dbReference type="EMBL" id="SACS01000036">
    <property type="protein sequence ID" value="RVU31915.1"/>
    <property type="molecule type" value="Genomic_DNA"/>
</dbReference>
<accession>A0A437QBP9</accession>
<gene>
    <name evidence="2" type="ORF">EOE67_19630</name>
</gene>
<evidence type="ECO:0000313" key="3">
    <source>
        <dbReference type="Proteomes" id="UP000283077"/>
    </source>
</evidence>
<dbReference type="Proteomes" id="UP000283077">
    <property type="component" value="Unassembled WGS sequence"/>
</dbReference>
<sequence length="188" mass="21235">MMSSQAFASLDYAAWAKNNRDGSWTRSAETAVANSPLVKLVPKDILYFCPAYPKLHANERRKFWVGLISAMAKPESNFKPQRFYQEKFRDGKGRPVISRGLLQISIESANQQRYGCDIPYPAKLHDPSVNLACGVKILSKWVSTDGVIAKHAQPRAHKGGSRYWSTLRPQRGHLRAIADFTRKLPFCN</sequence>
<dbReference type="OrthoDB" id="5763339at2"/>
<feature type="domain" description="Transglycosylase SLT" evidence="1">
    <location>
        <begin position="57"/>
        <end position="142"/>
    </location>
</feature>
<evidence type="ECO:0000259" key="1">
    <source>
        <dbReference type="Pfam" id="PF01464"/>
    </source>
</evidence>
<evidence type="ECO:0000313" key="2">
    <source>
        <dbReference type="EMBL" id="RVU31915.1"/>
    </source>
</evidence>
<protein>
    <submittedName>
        <fullName evidence="2">Transglycosylase</fullName>
    </submittedName>
</protein>
<name>A0A437QBP9_9GAMM</name>
<reference evidence="2 3" key="1">
    <citation type="submission" date="2019-01" db="EMBL/GenBank/DDBJ databases">
        <authorList>
            <person name="Chen W.-M."/>
        </authorList>
    </citation>
    <scope>NUCLEOTIDE SEQUENCE [LARGE SCALE GENOMIC DNA]</scope>
    <source>
        <strain evidence="2 3">KYPC3</strain>
    </source>
</reference>
<organism evidence="2 3">
    <name type="scientific">Rheinheimera riviphila</name>
    <dbReference type="NCBI Taxonomy" id="1834037"/>
    <lineage>
        <taxon>Bacteria</taxon>
        <taxon>Pseudomonadati</taxon>
        <taxon>Pseudomonadota</taxon>
        <taxon>Gammaproteobacteria</taxon>
        <taxon>Chromatiales</taxon>
        <taxon>Chromatiaceae</taxon>
        <taxon>Rheinheimera</taxon>
    </lineage>
</organism>
<proteinExistence type="predicted"/>